<gene>
    <name evidence="1" type="ORF">AVEN_24678_1</name>
</gene>
<dbReference type="Proteomes" id="UP000499080">
    <property type="component" value="Unassembled WGS sequence"/>
</dbReference>
<dbReference type="AlphaFoldDB" id="A0A4Y2R647"/>
<comment type="caution">
    <text evidence="1">The sequence shown here is derived from an EMBL/GenBank/DDBJ whole genome shotgun (WGS) entry which is preliminary data.</text>
</comment>
<keyword evidence="2" id="KW-1185">Reference proteome</keyword>
<evidence type="ECO:0000313" key="2">
    <source>
        <dbReference type="Proteomes" id="UP000499080"/>
    </source>
</evidence>
<evidence type="ECO:0000313" key="1">
    <source>
        <dbReference type="EMBL" id="GBN71224.1"/>
    </source>
</evidence>
<proteinExistence type="predicted"/>
<reference evidence="1 2" key="1">
    <citation type="journal article" date="2019" name="Sci. Rep.">
        <title>Orb-weaving spider Araneus ventricosus genome elucidates the spidroin gene catalogue.</title>
        <authorList>
            <person name="Kono N."/>
            <person name="Nakamura H."/>
            <person name="Ohtoshi R."/>
            <person name="Moran D.A.P."/>
            <person name="Shinohara A."/>
            <person name="Yoshida Y."/>
            <person name="Fujiwara M."/>
            <person name="Mori M."/>
            <person name="Tomita M."/>
            <person name="Arakawa K."/>
        </authorList>
    </citation>
    <scope>NUCLEOTIDE SEQUENCE [LARGE SCALE GENOMIC DNA]</scope>
</reference>
<sequence>MIPTGIADKYSTQMILIFPSAQRKLFYFSNLALLRVTRLHMSRSLHIDLRTDTDVYPRGSRRQWGLWEYLLGSASRIWRMHLQDGNSSGRRLREGKKIHIGRH</sequence>
<dbReference type="EMBL" id="BGPR01015939">
    <property type="protein sequence ID" value="GBN71224.1"/>
    <property type="molecule type" value="Genomic_DNA"/>
</dbReference>
<organism evidence="1 2">
    <name type="scientific">Araneus ventricosus</name>
    <name type="common">Orbweaver spider</name>
    <name type="synonym">Epeira ventricosa</name>
    <dbReference type="NCBI Taxonomy" id="182803"/>
    <lineage>
        <taxon>Eukaryota</taxon>
        <taxon>Metazoa</taxon>
        <taxon>Ecdysozoa</taxon>
        <taxon>Arthropoda</taxon>
        <taxon>Chelicerata</taxon>
        <taxon>Arachnida</taxon>
        <taxon>Araneae</taxon>
        <taxon>Araneomorphae</taxon>
        <taxon>Entelegynae</taxon>
        <taxon>Araneoidea</taxon>
        <taxon>Araneidae</taxon>
        <taxon>Araneus</taxon>
    </lineage>
</organism>
<name>A0A4Y2R647_ARAVE</name>
<protein>
    <submittedName>
        <fullName evidence="1">Uncharacterized protein</fullName>
    </submittedName>
</protein>
<accession>A0A4Y2R647</accession>